<accession>A0A0B4X8F9</accession>
<dbReference type="HOGENOM" id="CLU_171854_5_0_5"/>
<name>A0A0B4X8F9_9HYPH</name>
<protein>
    <submittedName>
        <fullName evidence="2">Flp/Fap pilin component protein</fullName>
    </submittedName>
</protein>
<dbReference type="Proteomes" id="UP000031368">
    <property type="component" value="Chromosome"/>
</dbReference>
<evidence type="ECO:0000313" key="3">
    <source>
        <dbReference type="Proteomes" id="UP000031368"/>
    </source>
</evidence>
<dbReference type="Pfam" id="PF04964">
    <property type="entry name" value="Flp_Fap"/>
    <property type="match status" value="1"/>
</dbReference>
<proteinExistence type="predicted"/>
<dbReference type="KEGG" id="rga:RGR602_CH03684"/>
<reference evidence="2 3" key="1">
    <citation type="submission" date="2013-11" db="EMBL/GenBank/DDBJ databases">
        <title>Complete genome sequence of Rhizobium gallicum bv. gallicum R602.</title>
        <authorList>
            <person name="Bustos P."/>
            <person name="Santamaria R.I."/>
            <person name="Lozano L."/>
            <person name="Acosta J.L."/>
            <person name="Ormeno-Orrillo E."/>
            <person name="Rogel M.A."/>
            <person name="Romero D."/>
            <person name="Cevallos M.A."/>
            <person name="Martinez-Romero E."/>
            <person name="Gonzalez V."/>
        </authorList>
    </citation>
    <scope>NUCLEOTIDE SEQUENCE [LARGE SCALE GENOMIC DNA]</scope>
    <source>
        <strain evidence="2 3">R602</strain>
    </source>
</reference>
<organism evidence="2 3">
    <name type="scientific">Rhizobium gallicum bv. gallicum R602sp</name>
    <dbReference type="NCBI Taxonomy" id="1041138"/>
    <lineage>
        <taxon>Bacteria</taxon>
        <taxon>Pseudomonadati</taxon>
        <taxon>Pseudomonadota</taxon>
        <taxon>Alphaproteobacteria</taxon>
        <taxon>Hyphomicrobiales</taxon>
        <taxon>Rhizobiaceae</taxon>
        <taxon>Rhizobium/Agrobacterium group</taxon>
        <taxon>Rhizobium</taxon>
    </lineage>
</organism>
<gene>
    <name evidence="2" type="ORF">RGR602_CH03684</name>
</gene>
<keyword evidence="1" id="KW-0812">Transmembrane</keyword>
<dbReference type="RefSeq" id="WP_082046579.1">
    <property type="nucleotide sequence ID" value="NZ_CP006877.1"/>
</dbReference>
<sequence length="55" mass="5794">MRILKAFLADIRGATAVEYGLLAALISAALIGGLTTFGNSLQNTFNTVSNNLDNH</sequence>
<dbReference type="AlphaFoldDB" id="A0A0B4X8F9"/>
<dbReference type="InterPro" id="IPR007047">
    <property type="entry name" value="Flp_Fap"/>
</dbReference>
<feature type="transmembrane region" description="Helical" evidence="1">
    <location>
        <begin position="21"/>
        <end position="41"/>
    </location>
</feature>
<evidence type="ECO:0000313" key="2">
    <source>
        <dbReference type="EMBL" id="AJD42985.1"/>
    </source>
</evidence>
<keyword evidence="1" id="KW-0472">Membrane</keyword>
<keyword evidence="3" id="KW-1185">Reference proteome</keyword>
<keyword evidence="1" id="KW-1133">Transmembrane helix</keyword>
<dbReference type="EMBL" id="CP006877">
    <property type="protein sequence ID" value="AJD42985.1"/>
    <property type="molecule type" value="Genomic_DNA"/>
</dbReference>
<evidence type="ECO:0000256" key="1">
    <source>
        <dbReference type="SAM" id="Phobius"/>
    </source>
</evidence>